<gene>
    <name evidence="4" type="ORF">MKP09_10480</name>
</gene>
<keyword evidence="3" id="KW-0998">Cell outer membrane</keyword>
<proteinExistence type="predicted"/>
<evidence type="ECO:0000256" key="2">
    <source>
        <dbReference type="ARBA" id="ARBA00023136"/>
    </source>
</evidence>
<keyword evidence="5" id="KW-1185">Reference proteome</keyword>
<evidence type="ECO:0000256" key="3">
    <source>
        <dbReference type="ARBA" id="ARBA00023237"/>
    </source>
</evidence>
<evidence type="ECO:0008006" key="6">
    <source>
        <dbReference type="Google" id="ProtNLM"/>
    </source>
</evidence>
<reference evidence="4 5" key="1">
    <citation type="submission" date="2022-02" db="EMBL/GenBank/DDBJ databases">
        <authorList>
            <person name="Min J."/>
        </authorList>
    </citation>
    <scope>NUCLEOTIDE SEQUENCE [LARGE SCALE GENOMIC DNA]</scope>
    <source>
        <strain evidence="4 5">GR10-1</strain>
    </source>
</reference>
<evidence type="ECO:0000256" key="1">
    <source>
        <dbReference type="ARBA" id="ARBA00004442"/>
    </source>
</evidence>
<organism evidence="4 5">
    <name type="scientific">Niabella ginsengisoli</name>
    <dbReference type="NCBI Taxonomy" id="522298"/>
    <lineage>
        <taxon>Bacteria</taxon>
        <taxon>Pseudomonadati</taxon>
        <taxon>Bacteroidota</taxon>
        <taxon>Chitinophagia</taxon>
        <taxon>Chitinophagales</taxon>
        <taxon>Chitinophagaceae</taxon>
        <taxon>Niabella</taxon>
    </lineage>
</organism>
<evidence type="ECO:0000313" key="5">
    <source>
        <dbReference type="Proteomes" id="UP001202248"/>
    </source>
</evidence>
<keyword evidence="2" id="KW-0472">Membrane</keyword>
<accession>A0ABS9SIX5</accession>
<dbReference type="InterPro" id="IPR036942">
    <property type="entry name" value="Beta-barrel_TonB_sf"/>
</dbReference>
<protein>
    <recommendedName>
        <fullName evidence="6">TonB-dependent receptor</fullName>
    </recommendedName>
</protein>
<dbReference type="EMBL" id="JAKWBL010000001">
    <property type="protein sequence ID" value="MCH5598307.1"/>
    <property type="molecule type" value="Genomic_DNA"/>
</dbReference>
<dbReference type="SUPFAM" id="SSF56935">
    <property type="entry name" value="Porins"/>
    <property type="match status" value="1"/>
</dbReference>
<sequence>MVPSGTIFDAYGRYVTSGQYNNNPSTGLNWEYLPNVDLLPRITTGMSYGLEAGFLNGKFSTILESYYNQIDNEIFNIEIADHNGFQKYKTNYFSQVNYGYEFTFTYRPINTEKVRWNISANGGFNNNILTRLPNDTRQLIDEDPNAVDGINQNILKRLGRNANSNVLYHYRGVFPDDASVPVDPSTGFPYYTLDASGNKVFFKGGDPYWTDLDGNYILDERDMVVAGNSFPKFTGGFQSMVTYAAFTLSFNVSITAGRDILNNSLAQRLASYNNPLASQNDAALVPVGDYDFWQGPGDADATYPNPYDFTRSEAIKPFRFNQTLFQEDGSYVKLNTVTLGYNVPKEKTLRYGINYSRIYFTANNVYTFSQYSGPNPENVTDLGRDRSDGYPIRRSFTLGLNVQF</sequence>
<dbReference type="RefSeq" id="WP_240828282.1">
    <property type="nucleotide sequence ID" value="NZ_JAKWBL010000001.1"/>
</dbReference>
<comment type="caution">
    <text evidence="4">The sequence shown here is derived from an EMBL/GenBank/DDBJ whole genome shotgun (WGS) entry which is preliminary data.</text>
</comment>
<dbReference type="Proteomes" id="UP001202248">
    <property type="component" value="Unassembled WGS sequence"/>
</dbReference>
<comment type="subcellular location">
    <subcellularLocation>
        <location evidence="1">Cell outer membrane</location>
    </subcellularLocation>
</comment>
<evidence type="ECO:0000313" key="4">
    <source>
        <dbReference type="EMBL" id="MCH5598307.1"/>
    </source>
</evidence>
<name>A0ABS9SIX5_9BACT</name>
<dbReference type="Gene3D" id="2.40.170.20">
    <property type="entry name" value="TonB-dependent receptor, beta-barrel domain"/>
    <property type="match status" value="1"/>
</dbReference>